<dbReference type="InterPro" id="IPR001248">
    <property type="entry name" value="Pur-cyt_permease"/>
</dbReference>
<dbReference type="RefSeq" id="XP_065823138.1">
    <property type="nucleotide sequence ID" value="XM_065967066.1"/>
</dbReference>
<organism evidence="7 8">
    <name type="scientific">Kwoniella shandongensis</name>
    <dbReference type="NCBI Taxonomy" id="1734106"/>
    <lineage>
        <taxon>Eukaryota</taxon>
        <taxon>Fungi</taxon>
        <taxon>Dikarya</taxon>
        <taxon>Basidiomycota</taxon>
        <taxon>Agaricomycotina</taxon>
        <taxon>Tremellomycetes</taxon>
        <taxon>Tremellales</taxon>
        <taxon>Cryptococcaceae</taxon>
        <taxon>Kwoniella</taxon>
    </lineage>
</organism>
<evidence type="ECO:0000256" key="6">
    <source>
        <dbReference type="SAM" id="Phobius"/>
    </source>
</evidence>
<feature type="transmembrane region" description="Helical" evidence="6">
    <location>
        <begin position="45"/>
        <end position="62"/>
    </location>
</feature>
<comment type="similarity">
    <text evidence="2">Belongs to the purine-cytosine permease (2.A.39) family.</text>
</comment>
<gene>
    <name evidence="7" type="ORF">CI109_102023</name>
</gene>
<feature type="transmembrane region" description="Helical" evidence="6">
    <location>
        <begin position="176"/>
        <end position="193"/>
    </location>
</feature>
<keyword evidence="5 6" id="KW-0472">Membrane</keyword>
<evidence type="ECO:0000256" key="1">
    <source>
        <dbReference type="ARBA" id="ARBA00004141"/>
    </source>
</evidence>
<feature type="transmembrane region" description="Helical" evidence="6">
    <location>
        <begin position="116"/>
        <end position="136"/>
    </location>
</feature>
<evidence type="ECO:0000313" key="8">
    <source>
        <dbReference type="Proteomes" id="UP000322225"/>
    </source>
</evidence>
<dbReference type="PANTHER" id="PTHR30618">
    <property type="entry name" value="NCS1 FAMILY PURINE/PYRIMIDINE TRANSPORTER"/>
    <property type="match status" value="1"/>
</dbReference>
<evidence type="ECO:0000256" key="4">
    <source>
        <dbReference type="ARBA" id="ARBA00022989"/>
    </source>
</evidence>
<evidence type="ECO:0000256" key="3">
    <source>
        <dbReference type="ARBA" id="ARBA00022692"/>
    </source>
</evidence>
<feature type="transmembrane region" description="Helical" evidence="6">
    <location>
        <begin position="475"/>
        <end position="494"/>
    </location>
</feature>
<evidence type="ECO:0000313" key="7">
    <source>
        <dbReference type="EMBL" id="WWD17582.1"/>
    </source>
</evidence>
<dbReference type="GO" id="GO:0015205">
    <property type="term" value="F:nucleobase transmembrane transporter activity"/>
    <property type="evidence" value="ECO:0007669"/>
    <property type="project" value="TreeGrafter"/>
</dbReference>
<comment type="subcellular location">
    <subcellularLocation>
        <location evidence="1">Membrane</location>
        <topology evidence="1">Multi-pass membrane protein</topology>
    </subcellularLocation>
</comment>
<evidence type="ECO:0000256" key="2">
    <source>
        <dbReference type="ARBA" id="ARBA00008974"/>
    </source>
</evidence>
<dbReference type="GeneID" id="43592771"/>
<feature type="transmembrane region" description="Helical" evidence="6">
    <location>
        <begin position="274"/>
        <end position="301"/>
    </location>
</feature>
<protein>
    <recommendedName>
        <fullName evidence="9">Allantoin permease</fullName>
    </recommendedName>
</protein>
<keyword evidence="4 6" id="KW-1133">Transmembrane helix</keyword>
<keyword evidence="8" id="KW-1185">Reference proteome</keyword>
<keyword evidence="3 6" id="KW-0812">Transmembrane</keyword>
<dbReference type="InterPro" id="IPR045225">
    <property type="entry name" value="Uracil/uridine/allantoin_perm"/>
</dbReference>
<feature type="transmembrane region" description="Helical" evidence="6">
    <location>
        <begin position="74"/>
        <end position="95"/>
    </location>
</feature>
<dbReference type="CDD" id="cd11482">
    <property type="entry name" value="SLC-NCS1sbd_NRT1-like"/>
    <property type="match status" value="1"/>
</dbReference>
<accession>A0AAJ8LGT1</accession>
<dbReference type="Pfam" id="PF02133">
    <property type="entry name" value="Transp_cyt_pur"/>
    <property type="match status" value="1"/>
</dbReference>
<reference evidence="7" key="1">
    <citation type="submission" date="2017-08" db="EMBL/GenBank/DDBJ databases">
        <authorList>
            <person name="Cuomo C."/>
            <person name="Billmyre B."/>
            <person name="Heitman J."/>
        </authorList>
    </citation>
    <scope>NUCLEOTIDE SEQUENCE</scope>
    <source>
        <strain evidence="7">CBS 12478</strain>
    </source>
</reference>
<name>A0AAJ8LGT1_9TREE</name>
<dbReference type="GO" id="GO:0005886">
    <property type="term" value="C:plasma membrane"/>
    <property type="evidence" value="ECO:0007669"/>
    <property type="project" value="TreeGrafter"/>
</dbReference>
<dbReference type="AlphaFoldDB" id="A0AAJ8LGT1"/>
<feature type="transmembrane region" description="Helical" evidence="6">
    <location>
        <begin position="387"/>
        <end position="407"/>
    </location>
</feature>
<evidence type="ECO:0008006" key="9">
    <source>
        <dbReference type="Google" id="ProtNLM"/>
    </source>
</evidence>
<dbReference type="Proteomes" id="UP000322225">
    <property type="component" value="Chromosome 3"/>
</dbReference>
<feature type="transmembrane region" description="Helical" evidence="6">
    <location>
        <begin position="361"/>
        <end position="381"/>
    </location>
</feature>
<feature type="transmembrane region" description="Helical" evidence="6">
    <location>
        <begin position="200"/>
        <end position="221"/>
    </location>
</feature>
<proteinExistence type="inferred from homology"/>
<dbReference type="Gene3D" id="1.10.4160.10">
    <property type="entry name" value="Hydantoin permease"/>
    <property type="match status" value="1"/>
</dbReference>
<dbReference type="PANTHER" id="PTHR30618:SF0">
    <property type="entry name" value="PURINE-URACIL PERMEASE NCS1"/>
    <property type="match status" value="1"/>
</dbReference>
<reference evidence="7" key="2">
    <citation type="submission" date="2024-01" db="EMBL/GenBank/DDBJ databases">
        <title>Comparative genomics of Cryptococcus and Kwoniella reveals pathogenesis evolution and contrasting modes of karyotype evolution via chromosome fusion or intercentromeric recombination.</title>
        <authorList>
            <person name="Coelho M.A."/>
            <person name="David-Palma M."/>
            <person name="Shea T."/>
            <person name="Bowers K."/>
            <person name="McGinley-Smith S."/>
            <person name="Mohammad A.W."/>
            <person name="Gnirke A."/>
            <person name="Yurkov A.M."/>
            <person name="Nowrousian M."/>
            <person name="Sun S."/>
            <person name="Cuomo C.A."/>
            <person name="Heitman J."/>
        </authorList>
    </citation>
    <scope>NUCLEOTIDE SEQUENCE</scope>
    <source>
        <strain evidence="7">CBS 12478</strain>
    </source>
</reference>
<dbReference type="KEGG" id="ksn:43592771"/>
<feature type="transmembrane region" description="Helical" evidence="6">
    <location>
        <begin position="444"/>
        <end position="463"/>
    </location>
</feature>
<feature type="transmembrane region" description="Helical" evidence="6">
    <location>
        <begin position="241"/>
        <end position="262"/>
    </location>
</feature>
<dbReference type="EMBL" id="CP144053">
    <property type="protein sequence ID" value="WWD17582.1"/>
    <property type="molecule type" value="Genomic_DNA"/>
</dbReference>
<sequence length="567" mass="63224">MSSRLQRLKQLVLVKETEDEEKSKGNKWTNVDLAPNPPETRRWDAWSFFLFQFSISFSPTTYNAGASLVSAGLLWWHIFLAAWVGSFLCCVLVLFNARGPSRYHIGFPSFVRISGGLRGSLLWIFIRGVVAVLYMGTQTLYAGYLMDVVLRCIFGHKWTDIPNHLPASSGTTSRKLLAFFILWFIQFPFMFIHPSKTSKIFAAKSFIVVPSLFATMAWAVHKAGGAHLDKLAVVTVTGSQLGWGFMKALNIIPPLVNIADLARYANHPKQTWTITYGLFISKPIVILVGMVIAACGNQMYGKVYWNLWDFFNATLDHNWNAGARTLVCLAALTQVYATFVTNISSNSIPVGCDLAGLFPRYFTIVRGQILCAILAICVVPWKIVASAAQFLTFLGSYICFICPILAIEIVDYWFVRKGNVHMPSVFVAGPGSIYWYKYGVNPRAFAAWIIGVVLVVHGVANALHPGQLAAASTNIYNMGFILSTLAGGLSYYIICLIWPPPIMPPGHEHEMVQWEGLASTEGFFRDDDDVPSYIVFPDNESERPVAEDSSEKSRKLDEVSRYRVVDV</sequence>
<evidence type="ECO:0000256" key="5">
    <source>
        <dbReference type="ARBA" id="ARBA00023136"/>
    </source>
</evidence>